<reference evidence="3" key="1">
    <citation type="journal article" date="2019" name="Int. J. Syst. Evol. Microbiol.">
        <title>The Global Catalogue of Microorganisms (GCM) 10K type strain sequencing project: providing services to taxonomists for standard genome sequencing and annotation.</title>
        <authorList>
            <consortium name="The Broad Institute Genomics Platform"/>
            <consortium name="The Broad Institute Genome Sequencing Center for Infectious Disease"/>
            <person name="Wu L."/>
            <person name="Ma J."/>
        </authorList>
    </citation>
    <scope>NUCLEOTIDE SEQUENCE [LARGE SCALE GENOMIC DNA]</scope>
    <source>
        <strain evidence="3">CGMCC 4.7330</strain>
    </source>
</reference>
<keyword evidence="1" id="KW-0175">Coiled coil</keyword>
<gene>
    <name evidence="2" type="ORF">ACFO0B_21045</name>
</gene>
<name>A0ABV8DYQ3_9NOCA</name>
<keyword evidence="3" id="KW-1185">Reference proteome</keyword>
<evidence type="ECO:0000256" key="1">
    <source>
        <dbReference type="SAM" id="Coils"/>
    </source>
</evidence>
<proteinExistence type="predicted"/>
<evidence type="ECO:0000313" key="2">
    <source>
        <dbReference type="EMBL" id="MFC3964477.1"/>
    </source>
</evidence>
<evidence type="ECO:0000313" key="3">
    <source>
        <dbReference type="Proteomes" id="UP001595696"/>
    </source>
</evidence>
<evidence type="ECO:0008006" key="4">
    <source>
        <dbReference type="Google" id="ProtNLM"/>
    </source>
</evidence>
<dbReference type="Proteomes" id="UP001595696">
    <property type="component" value="Unassembled WGS sequence"/>
</dbReference>
<dbReference type="RefSeq" id="WP_378614233.1">
    <property type="nucleotide sequence ID" value="NZ_JBHSAX010000017.1"/>
</dbReference>
<organism evidence="2 3">
    <name type="scientific">Nocardia jiangsuensis</name>
    <dbReference type="NCBI Taxonomy" id="1691563"/>
    <lineage>
        <taxon>Bacteria</taxon>
        <taxon>Bacillati</taxon>
        <taxon>Actinomycetota</taxon>
        <taxon>Actinomycetes</taxon>
        <taxon>Mycobacteriales</taxon>
        <taxon>Nocardiaceae</taxon>
        <taxon>Nocardia</taxon>
    </lineage>
</organism>
<protein>
    <recommendedName>
        <fullName evidence="4">DivIVA domain-containing protein</fullName>
    </recommendedName>
</protein>
<feature type="coiled-coil region" evidence="1">
    <location>
        <begin position="44"/>
        <end position="126"/>
    </location>
</feature>
<sequence length="214" mass="23799">MYDEPRNRFVTLPFTVVRKGYAQDEVRKYFERFDAELRVTATDRDAAAAQARNLAGQLENVRAENDELRRQVERLAVSPTTAEDASDRISRVLRVAADEASEIRALAQAEADRLDKEAKAKRKAAQQDFEVTMSDRRIKLIRAMEELEAMSRAEAAQRIKDATAEADRLISSATQISERKTAHASELAGEVSSMDAISVGSQGSRTLLPASENL</sequence>
<comment type="caution">
    <text evidence="2">The sequence shown here is derived from an EMBL/GenBank/DDBJ whole genome shotgun (WGS) entry which is preliminary data.</text>
</comment>
<accession>A0ABV8DYQ3</accession>
<dbReference type="EMBL" id="JBHSAX010000017">
    <property type="protein sequence ID" value="MFC3964477.1"/>
    <property type="molecule type" value="Genomic_DNA"/>
</dbReference>